<dbReference type="AlphaFoldDB" id="A0A7H8XKZ7"/>
<feature type="domain" description="O-methyltransferase C-terminal" evidence="5">
    <location>
        <begin position="134"/>
        <end position="330"/>
    </location>
</feature>
<reference evidence="7 8" key="1">
    <citation type="submission" date="2020-07" db="EMBL/GenBank/DDBJ databases">
        <title>A bifunctional nitrone conjugated secondary metabolite targeting the ribosome.</title>
        <authorList>
            <person name="Limbrick E.M."/>
            <person name="Graf M."/>
            <person name="Derewacz D.K."/>
            <person name="Nguyen F."/>
            <person name="Spraggins J.M."/>
            <person name="Wieland M."/>
            <person name="Ynigez-Gutierrez A.E."/>
            <person name="Reisman B.J."/>
            <person name="Zinshteyn B."/>
            <person name="McCulloch K."/>
            <person name="Iverson T.M."/>
            <person name="Green R."/>
            <person name="Wilson D.N."/>
            <person name="Bachmann B.O."/>
        </authorList>
    </citation>
    <scope>NUCLEOTIDE SEQUENCE [LARGE SCALE GENOMIC DNA]</scope>
    <source>
        <strain evidence="8">aurantiaca</strain>
    </source>
</reference>
<keyword evidence="2 7" id="KW-0808">Transferase</keyword>
<feature type="active site" description="Proton acceptor" evidence="4">
    <location>
        <position position="259"/>
    </location>
</feature>
<organism evidence="7 8">
    <name type="scientific">Micromonospora carbonacea</name>
    <dbReference type="NCBI Taxonomy" id="47853"/>
    <lineage>
        <taxon>Bacteria</taxon>
        <taxon>Bacillati</taxon>
        <taxon>Actinomycetota</taxon>
        <taxon>Actinomycetes</taxon>
        <taxon>Micromonosporales</taxon>
        <taxon>Micromonosporaceae</taxon>
        <taxon>Micromonospora</taxon>
    </lineage>
</organism>
<dbReference type="InterPro" id="IPR029063">
    <property type="entry name" value="SAM-dependent_MTases_sf"/>
</dbReference>
<evidence type="ECO:0000256" key="4">
    <source>
        <dbReference type="PIRSR" id="PIRSR005739-1"/>
    </source>
</evidence>
<proteinExistence type="predicted"/>
<name>A0A7H8XKZ7_9ACTN</name>
<evidence type="ECO:0000259" key="5">
    <source>
        <dbReference type="Pfam" id="PF00891"/>
    </source>
</evidence>
<keyword evidence="3" id="KW-0949">S-adenosyl-L-methionine</keyword>
<evidence type="ECO:0000256" key="1">
    <source>
        <dbReference type="ARBA" id="ARBA00022603"/>
    </source>
</evidence>
<dbReference type="PIRSF" id="PIRSF005739">
    <property type="entry name" value="O-mtase"/>
    <property type="match status" value="1"/>
</dbReference>
<dbReference type="PANTHER" id="PTHR43712">
    <property type="entry name" value="PUTATIVE (AFU_ORTHOLOGUE AFUA_4G14580)-RELATED"/>
    <property type="match status" value="1"/>
</dbReference>
<dbReference type="GO" id="GO:0008171">
    <property type="term" value="F:O-methyltransferase activity"/>
    <property type="evidence" value="ECO:0007669"/>
    <property type="project" value="InterPro"/>
</dbReference>
<dbReference type="Proteomes" id="UP000509335">
    <property type="component" value="Chromosome"/>
</dbReference>
<evidence type="ECO:0000313" key="7">
    <source>
        <dbReference type="EMBL" id="QLD25525.1"/>
    </source>
</evidence>
<feature type="domain" description="O-methyltransferase dimerisation" evidence="6">
    <location>
        <begin position="27"/>
        <end position="96"/>
    </location>
</feature>
<dbReference type="Gene3D" id="3.40.50.150">
    <property type="entry name" value="Vaccinia Virus protein VP39"/>
    <property type="match status" value="1"/>
</dbReference>
<dbReference type="PANTHER" id="PTHR43712:SF2">
    <property type="entry name" value="O-METHYLTRANSFERASE CICE"/>
    <property type="match status" value="1"/>
</dbReference>
<dbReference type="InterPro" id="IPR001077">
    <property type="entry name" value="COMT_C"/>
</dbReference>
<dbReference type="InterPro" id="IPR016461">
    <property type="entry name" value="COMT-like"/>
</dbReference>
<accession>A0A7H8XKZ7</accession>
<gene>
    <name evidence="7" type="ORF">HXZ27_16025</name>
</gene>
<dbReference type="KEGG" id="mcab:HXZ27_16025"/>
<dbReference type="PROSITE" id="PS51683">
    <property type="entry name" value="SAM_OMT_II"/>
    <property type="match status" value="1"/>
</dbReference>
<dbReference type="GeneID" id="301312176"/>
<dbReference type="GO" id="GO:0032259">
    <property type="term" value="P:methylation"/>
    <property type="evidence" value="ECO:0007669"/>
    <property type="project" value="UniProtKB-KW"/>
</dbReference>
<dbReference type="SUPFAM" id="SSF46785">
    <property type="entry name" value="Winged helix' DNA-binding domain"/>
    <property type="match status" value="1"/>
</dbReference>
<dbReference type="InterPro" id="IPR036388">
    <property type="entry name" value="WH-like_DNA-bd_sf"/>
</dbReference>
<dbReference type="Gene3D" id="1.10.287.1350">
    <property type="match status" value="1"/>
</dbReference>
<evidence type="ECO:0000256" key="3">
    <source>
        <dbReference type="ARBA" id="ARBA00022691"/>
    </source>
</evidence>
<dbReference type="Gene3D" id="1.10.10.10">
    <property type="entry name" value="Winged helix-like DNA-binding domain superfamily/Winged helix DNA-binding domain"/>
    <property type="match status" value="1"/>
</dbReference>
<evidence type="ECO:0000313" key="8">
    <source>
        <dbReference type="Proteomes" id="UP000509335"/>
    </source>
</evidence>
<evidence type="ECO:0000256" key="2">
    <source>
        <dbReference type="ARBA" id="ARBA00022679"/>
    </source>
</evidence>
<sequence length="353" mass="37326">MTQVSAVPSAAPSSEPPPQLQDRAVIMRLMFGAWLQQALYVAAKLDVADALADGPRDIEALAGEVGADPTALARFLRALVSAGVFAEPSPGRFELNGPAEYLRSSVPNTHKYIAILHGEEAYAACAEVLHTAHTGRPAFDVVYGKPYFSYIAEDPKARATFDAAMGRETAVPLVVAQCDFGAEGTVVDVGGGVGALLAAVLVDRPGLTGVLFDLPESSDAAREHLAGLGLAARVRVVGGTAFDSVPAGGDVYTISRVLHDFDDEQVLTILGNVRSAMSPSARLMVFDALLTERPGFNPGRMADLGMLMVLGGRYRTEAEMRDLLSRAGFRVTEVRHARDADPRAESVLEAVPA</sequence>
<dbReference type="InterPro" id="IPR012967">
    <property type="entry name" value="COMT_dimerisation"/>
</dbReference>
<dbReference type="Pfam" id="PF08100">
    <property type="entry name" value="Dimerisation"/>
    <property type="match status" value="1"/>
</dbReference>
<dbReference type="GO" id="GO:0046983">
    <property type="term" value="F:protein dimerization activity"/>
    <property type="evidence" value="ECO:0007669"/>
    <property type="project" value="InterPro"/>
</dbReference>
<keyword evidence="1 7" id="KW-0489">Methyltransferase</keyword>
<dbReference type="RefSeq" id="WP_178064918.1">
    <property type="nucleotide sequence ID" value="NZ_JBICTT010000007.1"/>
</dbReference>
<dbReference type="Pfam" id="PF00891">
    <property type="entry name" value="Methyltransf_2"/>
    <property type="match status" value="1"/>
</dbReference>
<dbReference type="InterPro" id="IPR036390">
    <property type="entry name" value="WH_DNA-bd_sf"/>
</dbReference>
<dbReference type="EMBL" id="CP058322">
    <property type="protein sequence ID" value="QLD25525.1"/>
    <property type="molecule type" value="Genomic_DNA"/>
</dbReference>
<evidence type="ECO:0000259" key="6">
    <source>
        <dbReference type="Pfam" id="PF08100"/>
    </source>
</evidence>
<protein>
    <submittedName>
        <fullName evidence="7">Hydroxyneurosporene methyltransferase</fullName>
    </submittedName>
</protein>
<dbReference type="SUPFAM" id="SSF53335">
    <property type="entry name" value="S-adenosyl-L-methionine-dependent methyltransferases"/>
    <property type="match status" value="1"/>
</dbReference>